<evidence type="ECO:0000313" key="2">
    <source>
        <dbReference type="EMBL" id="ASP20385.1"/>
    </source>
</evidence>
<accession>A0A222E2F7</accession>
<dbReference type="KEGG" id="aht:ANTHELSMS3_01696"/>
<sequence length="220" mass="25157">MSNYVSPSVSGTGARTLHISLHAWFRAATGERQMPRKIWATSNIDWKKEYAYWGWLRAQLPDEGVDKAFPDEASCLSRLIEVRWKGEIACPQCAAENPFNVSARELWQCRQCDHQFSATSGTLLDNSKLPLKTWFVAAEHIIQNSPHFSKHKMPPIAEFQKRVGTHRNTAGRLRRKIYDELRNNGNQGFLGQLVLTNQLNPPEDIDFGSPDFYAWQKNSP</sequence>
<name>A0A222E2F7_9RHOB</name>
<proteinExistence type="predicted"/>
<protein>
    <submittedName>
        <fullName evidence="2">Transposase zinc-ribbon domain protein</fullName>
    </submittedName>
</protein>
<dbReference type="EMBL" id="CP022540">
    <property type="protein sequence ID" value="ASP20385.1"/>
    <property type="molecule type" value="Genomic_DNA"/>
</dbReference>
<evidence type="ECO:0000259" key="1">
    <source>
        <dbReference type="Pfam" id="PF12760"/>
    </source>
</evidence>
<dbReference type="RefSeq" id="WP_094034468.1">
    <property type="nucleotide sequence ID" value="NZ_CP022540.1"/>
</dbReference>
<dbReference type="OrthoDB" id="271821at2"/>
<evidence type="ECO:0000313" key="3">
    <source>
        <dbReference type="Proteomes" id="UP000203589"/>
    </source>
</evidence>
<dbReference type="AlphaFoldDB" id="A0A222E2F7"/>
<dbReference type="Pfam" id="PF12760">
    <property type="entry name" value="Zn_ribbon_IS1595"/>
    <property type="match status" value="1"/>
</dbReference>
<dbReference type="Proteomes" id="UP000203589">
    <property type="component" value="Chromosome"/>
</dbReference>
<dbReference type="InterPro" id="IPR024442">
    <property type="entry name" value="Transposase_Zn_ribbon"/>
</dbReference>
<gene>
    <name evidence="2" type="ORF">ANTHELSMS3_01696</name>
</gene>
<feature type="domain" description="Transposase zinc-ribbon" evidence="1">
    <location>
        <begin position="70"/>
        <end position="115"/>
    </location>
</feature>
<organism evidence="2 3">
    <name type="scientific">Antarctobacter heliothermus</name>
    <dbReference type="NCBI Taxonomy" id="74033"/>
    <lineage>
        <taxon>Bacteria</taxon>
        <taxon>Pseudomonadati</taxon>
        <taxon>Pseudomonadota</taxon>
        <taxon>Alphaproteobacteria</taxon>
        <taxon>Rhodobacterales</taxon>
        <taxon>Roseobacteraceae</taxon>
        <taxon>Antarctobacter</taxon>
    </lineage>
</organism>
<reference evidence="2 3" key="1">
    <citation type="submission" date="2017-07" db="EMBL/GenBank/DDBJ databases">
        <title>Genome Sequence of Antarctobacter heliothermus Strain SMS3 Isolated from a culture of the Diatom Skeletonema marinoi.</title>
        <authorList>
            <person name="Topel M."/>
            <person name="Pinder M.I.M."/>
            <person name="Johansson O.N."/>
            <person name="Kourtchenko O."/>
            <person name="Godhe A."/>
            <person name="Clarke A.K."/>
        </authorList>
    </citation>
    <scope>NUCLEOTIDE SEQUENCE [LARGE SCALE GENOMIC DNA]</scope>
    <source>
        <strain evidence="2 3">SMS3</strain>
    </source>
</reference>
<keyword evidence="3" id="KW-1185">Reference proteome</keyword>